<comment type="cofactor">
    <cofactor evidence="3">
        <name>Zn(2+)</name>
        <dbReference type="ChEBI" id="CHEBI:29105"/>
    </cofactor>
</comment>
<dbReference type="GO" id="GO:0003856">
    <property type="term" value="F:3-dehydroquinate synthase activity"/>
    <property type="evidence" value="ECO:0007669"/>
    <property type="project" value="UniProtKB-UniRule"/>
</dbReference>
<evidence type="ECO:0000256" key="5">
    <source>
        <dbReference type="ARBA" id="ARBA00022723"/>
    </source>
</evidence>
<dbReference type="InterPro" id="IPR050071">
    <property type="entry name" value="Dehydroquinate_synthase"/>
</dbReference>
<keyword evidence="15" id="KW-1185">Reference proteome</keyword>
<evidence type="ECO:0000256" key="11">
    <source>
        <dbReference type="NCBIfam" id="TIGR01357"/>
    </source>
</evidence>
<evidence type="ECO:0000256" key="10">
    <source>
        <dbReference type="ARBA" id="ARBA00023285"/>
    </source>
</evidence>
<comment type="cofactor">
    <cofactor evidence="1">
        <name>NAD(+)</name>
        <dbReference type="ChEBI" id="CHEBI:57540"/>
    </cofactor>
</comment>
<dbReference type="GO" id="GO:0009073">
    <property type="term" value="P:aromatic amino acid family biosynthetic process"/>
    <property type="evidence" value="ECO:0007669"/>
    <property type="project" value="InterPro"/>
</dbReference>
<dbReference type="GO" id="GO:0046872">
    <property type="term" value="F:metal ion binding"/>
    <property type="evidence" value="ECO:0007669"/>
    <property type="project" value="UniProtKB-KW"/>
</dbReference>
<reference evidence="15" key="1">
    <citation type="submission" date="2016-10" db="EMBL/GenBank/DDBJ databases">
        <authorList>
            <person name="Varghese N."/>
            <person name="Submissions S."/>
        </authorList>
    </citation>
    <scope>NUCLEOTIDE SEQUENCE [LARGE SCALE GENOMIC DNA]</scope>
    <source>
        <strain evidence="15">XJ109</strain>
    </source>
</reference>
<dbReference type="Proteomes" id="UP000199149">
    <property type="component" value="Unassembled WGS sequence"/>
</dbReference>
<evidence type="ECO:0000256" key="8">
    <source>
        <dbReference type="ARBA" id="ARBA00023027"/>
    </source>
</evidence>
<feature type="domain" description="3-dehydroquinate synthase C-terminal" evidence="13">
    <location>
        <begin position="170"/>
        <end position="311"/>
    </location>
</feature>
<dbReference type="GO" id="GO:0009423">
    <property type="term" value="P:chorismate biosynthetic process"/>
    <property type="evidence" value="ECO:0007669"/>
    <property type="project" value="UniProtKB-UniRule"/>
</dbReference>
<dbReference type="NCBIfam" id="TIGR01357">
    <property type="entry name" value="aroB"/>
    <property type="match status" value="1"/>
</dbReference>
<dbReference type="PIRSF" id="PIRSF001455">
    <property type="entry name" value="DHQ_synth"/>
    <property type="match status" value="1"/>
</dbReference>
<evidence type="ECO:0000256" key="7">
    <source>
        <dbReference type="ARBA" id="ARBA00022833"/>
    </source>
</evidence>
<dbReference type="EMBL" id="FOUZ01000012">
    <property type="protein sequence ID" value="SFN42845.1"/>
    <property type="molecule type" value="Genomic_DNA"/>
</dbReference>
<evidence type="ECO:0000256" key="1">
    <source>
        <dbReference type="ARBA" id="ARBA00001911"/>
    </source>
</evidence>
<sequence length="350" mass="39280">MKSAPIHFGSIAYILDDYLANNSFSTIFFLVDENTHVHCLPLLLADLDNLSAYEILEIDSGEDNKNIDTVTNLWLALSDLGADRHALVINVGGGVLTDMGGFMASTFKRGIKFINIPTTLLSMVDASAGGKNGIDLEGMKNMVGTFNQPEMVLVDPKFLLTLEQRQVKSGLAEMLKHGLIKNRDHWDNLVQLPSHDAEALAPFIMDSIHLKENVVENDQYEKGERKILNFGHTIGHAIESESLETDFPLLHGEAIVIGMIIETFLSYDQELISKADVEEVCESFASMYALNTIDMQIFPNLMEWMKHDKKNQNNSINFSLINKIGSCRYDVVCTEDEIRQAFEKYNQWIG</sequence>
<dbReference type="GO" id="GO:0000166">
    <property type="term" value="F:nucleotide binding"/>
    <property type="evidence" value="ECO:0007669"/>
    <property type="project" value="UniProtKB-KW"/>
</dbReference>
<evidence type="ECO:0000313" key="14">
    <source>
        <dbReference type="EMBL" id="SFN42845.1"/>
    </source>
</evidence>
<evidence type="ECO:0000259" key="12">
    <source>
        <dbReference type="Pfam" id="PF01761"/>
    </source>
</evidence>
<evidence type="ECO:0000256" key="4">
    <source>
        <dbReference type="ARBA" id="ARBA00003485"/>
    </source>
</evidence>
<dbReference type="Pfam" id="PF24621">
    <property type="entry name" value="DHQS_C"/>
    <property type="match status" value="1"/>
</dbReference>
<feature type="domain" description="3-dehydroquinate synthase N-terminal" evidence="12">
    <location>
        <begin position="57"/>
        <end position="168"/>
    </location>
</feature>
<dbReference type="EC" id="4.2.3.4" evidence="11"/>
<accession>A0A1I4YXT9</accession>
<dbReference type="InterPro" id="IPR016037">
    <property type="entry name" value="DHQ_synth_AroB"/>
</dbReference>
<evidence type="ECO:0000256" key="3">
    <source>
        <dbReference type="ARBA" id="ARBA00001947"/>
    </source>
</evidence>
<keyword evidence="7" id="KW-0862">Zinc</keyword>
<dbReference type="CDD" id="cd08195">
    <property type="entry name" value="DHQS"/>
    <property type="match status" value="1"/>
</dbReference>
<dbReference type="Gene3D" id="1.20.1090.10">
    <property type="entry name" value="Dehydroquinate synthase-like - alpha domain"/>
    <property type="match status" value="1"/>
</dbReference>
<name>A0A1I4YXT9_9FLAO</name>
<dbReference type="InterPro" id="IPR030963">
    <property type="entry name" value="DHQ_synth_fam"/>
</dbReference>
<dbReference type="OrthoDB" id="9806583at2"/>
<dbReference type="InterPro" id="IPR030960">
    <property type="entry name" value="DHQS/DOIS_N"/>
</dbReference>
<organism evidence="14 15">
    <name type="scientific">Algoriella xinjiangensis</name>
    <dbReference type="NCBI Taxonomy" id="684065"/>
    <lineage>
        <taxon>Bacteria</taxon>
        <taxon>Pseudomonadati</taxon>
        <taxon>Bacteroidota</taxon>
        <taxon>Flavobacteriia</taxon>
        <taxon>Flavobacteriales</taxon>
        <taxon>Weeksellaceae</taxon>
        <taxon>Algoriella</taxon>
    </lineage>
</organism>
<dbReference type="RefSeq" id="WP_092908901.1">
    <property type="nucleotide sequence ID" value="NZ_FOUZ01000012.1"/>
</dbReference>
<dbReference type="SUPFAM" id="SSF56796">
    <property type="entry name" value="Dehydroquinate synthase-like"/>
    <property type="match status" value="1"/>
</dbReference>
<protein>
    <recommendedName>
        <fullName evidence="11">3-dehydroquinate synthase</fullName>
        <ecNumber evidence="11">4.2.3.4</ecNumber>
    </recommendedName>
</protein>
<keyword evidence="10" id="KW-0170">Cobalt</keyword>
<comment type="cofactor">
    <cofactor evidence="2">
        <name>Co(2+)</name>
        <dbReference type="ChEBI" id="CHEBI:48828"/>
    </cofactor>
</comment>
<keyword evidence="6" id="KW-0547">Nucleotide-binding</keyword>
<dbReference type="Pfam" id="PF01761">
    <property type="entry name" value="DHQ_synthase"/>
    <property type="match status" value="1"/>
</dbReference>
<proteinExistence type="predicted"/>
<dbReference type="AlphaFoldDB" id="A0A1I4YXT9"/>
<keyword evidence="5" id="KW-0479">Metal-binding</keyword>
<keyword evidence="8" id="KW-0520">NAD</keyword>
<dbReference type="STRING" id="684065.SAMN05421738_11239"/>
<dbReference type="FunFam" id="3.40.50.1970:FF:000007">
    <property type="entry name" value="Pentafunctional AROM polypeptide"/>
    <property type="match status" value="1"/>
</dbReference>
<evidence type="ECO:0000313" key="15">
    <source>
        <dbReference type="Proteomes" id="UP000199149"/>
    </source>
</evidence>
<comment type="function">
    <text evidence="4">Catalyzes the conversion of 3-deoxy-D-arabino-heptulosonate 7-phosphate (DAHP) to dehydroquinate (DHQ).</text>
</comment>
<dbReference type="InterPro" id="IPR056179">
    <property type="entry name" value="DHQS_C"/>
</dbReference>
<evidence type="ECO:0000259" key="13">
    <source>
        <dbReference type="Pfam" id="PF24621"/>
    </source>
</evidence>
<dbReference type="PANTHER" id="PTHR43622">
    <property type="entry name" value="3-DEHYDROQUINATE SYNTHASE"/>
    <property type="match status" value="1"/>
</dbReference>
<evidence type="ECO:0000256" key="9">
    <source>
        <dbReference type="ARBA" id="ARBA00023239"/>
    </source>
</evidence>
<keyword evidence="9" id="KW-0456">Lyase</keyword>
<dbReference type="GO" id="GO:0005737">
    <property type="term" value="C:cytoplasm"/>
    <property type="evidence" value="ECO:0007669"/>
    <property type="project" value="InterPro"/>
</dbReference>
<dbReference type="Gene3D" id="3.40.50.1970">
    <property type="match status" value="1"/>
</dbReference>
<evidence type="ECO:0000256" key="6">
    <source>
        <dbReference type="ARBA" id="ARBA00022741"/>
    </source>
</evidence>
<gene>
    <name evidence="14" type="ORF">SAMN05421738_11239</name>
</gene>
<dbReference type="PANTHER" id="PTHR43622:SF1">
    <property type="entry name" value="3-DEHYDROQUINATE SYNTHASE"/>
    <property type="match status" value="1"/>
</dbReference>
<evidence type="ECO:0000256" key="2">
    <source>
        <dbReference type="ARBA" id="ARBA00001941"/>
    </source>
</evidence>